<reference evidence="1" key="1">
    <citation type="journal article" date="2016" name="Nat. Genet.">
        <title>A high-quality carrot genome assembly provides new insights into carotenoid accumulation and asterid genome evolution.</title>
        <authorList>
            <person name="Iorizzo M."/>
            <person name="Ellison S."/>
            <person name="Senalik D."/>
            <person name="Zeng P."/>
            <person name="Satapoomin P."/>
            <person name="Huang J."/>
            <person name="Bowman M."/>
            <person name="Iovene M."/>
            <person name="Sanseverino W."/>
            <person name="Cavagnaro P."/>
            <person name="Yildiz M."/>
            <person name="Macko-Podgorni A."/>
            <person name="Moranska E."/>
            <person name="Grzebelus E."/>
            <person name="Grzebelus D."/>
            <person name="Ashrafi H."/>
            <person name="Zheng Z."/>
            <person name="Cheng S."/>
            <person name="Spooner D."/>
            <person name="Van Deynze A."/>
            <person name="Simon P."/>
        </authorList>
    </citation>
    <scope>NUCLEOTIDE SEQUENCE</scope>
    <source>
        <tissue evidence="1">Leaf</tissue>
    </source>
</reference>
<dbReference type="Gramene" id="KZM81173">
    <property type="protein sequence ID" value="KZM81173"/>
    <property type="gene ID" value="DCAR_031234"/>
</dbReference>
<dbReference type="Proteomes" id="UP000077755">
    <property type="component" value="Chromosome 4"/>
</dbReference>
<gene>
    <name evidence="1" type="ORF">DCAR_0414515</name>
</gene>
<protein>
    <submittedName>
        <fullName evidence="1">Uncharacterized protein</fullName>
    </submittedName>
</protein>
<keyword evidence="2" id="KW-1185">Reference proteome</keyword>
<dbReference type="AlphaFoldDB" id="A0A175YCJ3"/>
<name>A0A175YCJ3_DAUCS</name>
<organism evidence="1 2">
    <name type="scientific">Daucus carota subsp. sativus</name>
    <name type="common">Carrot</name>
    <dbReference type="NCBI Taxonomy" id="79200"/>
    <lineage>
        <taxon>Eukaryota</taxon>
        <taxon>Viridiplantae</taxon>
        <taxon>Streptophyta</taxon>
        <taxon>Embryophyta</taxon>
        <taxon>Tracheophyta</taxon>
        <taxon>Spermatophyta</taxon>
        <taxon>Magnoliopsida</taxon>
        <taxon>eudicotyledons</taxon>
        <taxon>Gunneridae</taxon>
        <taxon>Pentapetalae</taxon>
        <taxon>asterids</taxon>
        <taxon>campanulids</taxon>
        <taxon>Apiales</taxon>
        <taxon>Apiaceae</taxon>
        <taxon>Apioideae</taxon>
        <taxon>Scandiceae</taxon>
        <taxon>Daucinae</taxon>
        <taxon>Daucus</taxon>
        <taxon>Daucus sect. Daucus</taxon>
    </lineage>
</organism>
<accession>A0A175YCJ3</accession>
<evidence type="ECO:0000313" key="2">
    <source>
        <dbReference type="Proteomes" id="UP000077755"/>
    </source>
</evidence>
<sequence>MMNTVVVINKPCNVQRGLNRMPVGDLLVVFEGGVAATISGGSTNPCAFEVELLFMVCERWLELLKKKWLKMQAYVRKPLKH</sequence>
<reference evidence="1" key="2">
    <citation type="submission" date="2022-03" db="EMBL/GenBank/DDBJ databases">
        <title>Draft title - Genomic analysis of global carrot germplasm unveils the trajectory of domestication and the origin of high carotenoid orange carrot.</title>
        <authorList>
            <person name="Iorizzo M."/>
            <person name="Ellison S."/>
            <person name="Senalik D."/>
            <person name="Macko-Podgorni A."/>
            <person name="Grzebelus D."/>
            <person name="Bostan H."/>
            <person name="Rolling W."/>
            <person name="Curaba J."/>
            <person name="Simon P."/>
        </authorList>
    </citation>
    <scope>NUCLEOTIDE SEQUENCE</scope>
    <source>
        <tissue evidence="1">Leaf</tissue>
    </source>
</reference>
<evidence type="ECO:0000313" key="1">
    <source>
        <dbReference type="EMBL" id="WOG95209.1"/>
    </source>
</evidence>
<proteinExistence type="predicted"/>
<dbReference type="EMBL" id="CP093346">
    <property type="protein sequence ID" value="WOG95209.1"/>
    <property type="molecule type" value="Genomic_DNA"/>
</dbReference>